<evidence type="ECO:0000313" key="2">
    <source>
        <dbReference type="EMBL" id="JAI05544.1"/>
    </source>
</evidence>
<dbReference type="EMBL" id="GBXM01003034">
    <property type="protein sequence ID" value="JAI05544.1"/>
    <property type="molecule type" value="Transcribed_RNA"/>
</dbReference>
<feature type="transmembrane region" description="Helical" evidence="1">
    <location>
        <begin position="97"/>
        <end position="123"/>
    </location>
</feature>
<name>A0A0E9XV24_ANGAN</name>
<proteinExistence type="predicted"/>
<reference evidence="2" key="1">
    <citation type="submission" date="2014-11" db="EMBL/GenBank/DDBJ databases">
        <authorList>
            <person name="Amaro Gonzalez C."/>
        </authorList>
    </citation>
    <scope>NUCLEOTIDE SEQUENCE</scope>
</reference>
<dbReference type="AlphaFoldDB" id="A0A0E9XV24"/>
<organism evidence="2">
    <name type="scientific">Anguilla anguilla</name>
    <name type="common">European freshwater eel</name>
    <name type="synonym">Muraena anguilla</name>
    <dbReference type="NCBI Taxonomy" id="7936"/>
    <lineage>
        <taxon>Eukaryota</taxon>
        <taxon>Metazoa</taxon>
        <taxon>Chordata</taxon>
        <taxon>Craniata</taxon>
        <taxon>Vertebrata</taxon>
        <taxon>Euteleostomi</taxon>
        <taxon>Actinopterygii</taxon>
        <taxon>Neopterygii</taxon>
        <taxon>Teleostei</taxon>
        <taxon>Anguilliformes</taxon>
        <taxon>Anguillidae</taxon>
        <taxon>Anguilla</taxon>
    </lineage>
</organism>
<keyword evidence="1" id="KW-0812">Transmembrane</keyword>
<keyword evidence="1" id="KW-1133">Transmembrane helix</keyword>
<feature type="transmembrane region" description="Helical" evidence="1">
    <location>
        <begin position="41"/>
        <end position="59"/>
    </location>
</feature>
<sequence>MEPLFPNCFLFKIENRKTLLTLGSAEEAGLELRRDEMPHTLFNYLFFFTPPSLCHYFILLLLENNLIMFLLLFFILFFLVSTAHLSQSQPTVTATEMAPAITLASFLLMFSCGPAFVFFVCCFKIRTLSLSGGLVSIIRDTEQLRDDGDWAHVLLKMVALETDWDVAESWTFSLLSPTHQRLVSAATLDVSGTLP</sequence>
<keyword evidence="1" id="KW-0472">Membrane</keyword>
<accession>A0A0E9XV24</accession>
<evidence type="ECO:0000256" key="1">
    <source>
        <dbReference type="SAM" id="Phobius"/>
    </source>
</evidence>
<feature type="transmembrane region" description="Helical" evidence="1">
    <location>
        <begin position="66"/>
        <end position="85"/>
    </location>
</feature>
<reference evidence="2" key="2">
    <citation type="journal article" date="2015" name="Fish Shellfish Immunol.">
        <title>Early steps in the European eel (Anguilla anguilla)-Vibrio vulnificus interaction in the gills: Role of the RtxA13 toxin.</title>
        <authorList>
            <person name="Callol A."/>
            <person name="Pajuelo D."/>
            <person name="Ebbesson L."/>
            <person name="Teles M."/>
            <person name="MacKenzie S."/>
            <person name="Amaro C."/>
        </authorList>
    </citation>
    <scope>NUCLEOTIDE SEQUENCE</scope>
</reference>
<protein>
    <submittedName>
        <fullName evidence="2">Uncharacterized protein</fullName>
    </submittedName>
</protein>